<evidence type="ECO:0000256" key="3">
    <source>
        <dbReference type="ARBA" id="ARBA00022752"/>
    </source>
</evidence>
<sequence>MEDVYIVSGVRTAVGDFGGSLKGFMPAELGALVAAEALERAGVEAEGVEHIVIGQVMPTSARDQMLARVIGIKAGVPLAVPALTLNRLCGSGVQAIVSAAQMMKLGEASITLAGGAESMSNVPYHDHGVRWGRKMGANTQEDALTLGLSDAIGDYHMGVTAENVAERHCISREDMDTLAATSHQRAARAIAEGRFKEQILPVEVKTRKGTVIFDTDEHVREDTTVETLGKMKPAFKKEGLITAGNASGINDGAAAVVLATGAEVESRGLKPMARIVAWGHAGVEPEYMGEGPIQAVPIALKRAGLSLDQMDVIESNEAFAAQAAAVAKSLGFDAQKVNPNGSGVSIGHPVGATGTMLTIKCMYELKRVGGRYGLITMCIGGGQGIALVIENASETGA</sequence>
<keyword evidence="11" id="KW-1185">Reference proteome</keyword>
<keyword evidence="4 7" id="KW-0012">Acyltransferase</keyword>
<gene>
    <name evidence="10" type="ORF">GR702_10385</name>
</gene>
<dbReference type="Gene3D" id="3.40.47.10">
    <property type="match status" value="2"/>
</dbReference>
<dbReference type="NCBIfam" id="NF006552">
    <property type="entry name" value="PRK09051.1"/>
    <property type="match status" value="1"/>
</dbReference>
<keyword evidence="2 7" id="KW-0808">Transferase</keyword>
<dbReference type="CDD" id="cd00751">
    <property type="entry name" value="thiolase"/>
    <property type="match status" value="1"/>
</dbReference>
<dbReference type="InterPro" id="IPR016039">
    <property type="entry name" value="Thiolase-like"/>
</dbReference>
<evidence type="ECO:0000256" key="5">
    <source>
        <dbReference type="ARBA" id="ARBA00037924"/>
    </source>
</evidence>
<dbReference type="GO" id="GO:0042619">
    <property type="term" value="P:poly-hydroxybutyrate biosynthetic process"/>
    <property type="evidence" value="ECO:0007669"/>
    <property type="project" value="UniProtKB-KW"/>
</dbReference>
<dbReference type="PANTHER" id="PTHR18919:SF107">
    <property type="entry name" value="ACETYL-COA ACETYLTRANSFERASE, CYTOSOLIC"/>
    <property type="match status" value="1"/>
</dbReference>
<dbReference type="RefSeq" id="WP_160985805.1">
    <property type="nucleotide sequence ID" value="NZ_WVTD01000006.1"/>
</dbReference>
<dbReference type="InterPro" id="IPR020615">
    <property type="entry name" value="Thiolase_acyl_enz_int_AS"/>
</dbReference>
<comment type="caution">
    <text evidence="10">The sequence shown here is derived from an EMBL/GenBank/DDBJ whole genome shotgun (WGS) entry which is preliminary data.</text>
</comment>
<evidence type="ECO:0000256" key="6">
    <source>
        <dbReference type="PIRSR" id="PIRSR000429-1"/>
    </source>
</evidence>
<dbReference type="InterPro" id="IPR020616">
    <property type="entry name" value="Thiolase_N"/>
</dbReference>
<keyword evidence="3" id="KW-0583">PHB biosynthesis</keyword>
<evidence type="ECO:0000256" key="4">
    <source>
        <dbReference type="ARBA" id="ARBA00023315"/>
    </source>
</evidence>
<dbReference type="GO" id="GO:0044281">
    <property type="term" value="P:small molecule metabolic process"/>
    <property type="evidence" value="ECO:0007669"/>
    <property type="project" value="UniProtKB-ARBA"/>
</dbReference>
<dbReference type="PROSITE" id="PS00099">
    <property type="entry name" value="THIOLASE_3"/>
    <property type="match status" value="1"/>
</dbReference>
<dbReference type="InterPro" id="IPR002155">
    <property type="entry name" value="Thiolase"/>
</dbReference>
<dbReference type="Pfam" id="PF02803">
    <property type="entry name" value="Thiolase_C"/>
    <property type="match status" value="1"/>
</dbReference>
<dbReference type="InterPro" id="IPR020610">
    <property type="entry name" value="Thiolase_AS"/>
</dbReference>
<dbReference type="NCBIfam" id="TIGR01930">
    <property type="entry name" value="AcCoA-C-Actrans"/>
    <property type="match status" value="1"/>
</dbReference>
<proteinExistence type="inferred from homology"/>
<comment type="similarity">
    <text evidence="1 7">Belongs to the thiolase-like superfamily. Thiolase family.</text>
</comment>
<dbReference type="PANTHER" id="PTHR18919">
    <property type="entry name" value="ACETYL-COA C-ACYLTRANSFERASE"/>
    <property type="match status" value="1"/>
</dbReference>
<dbReference type="SUPFAM" id="SSF53901">
    <property type="entry name" value="Thiolase-like"/>
    <property type="match status" value="2"/>
</dbReference>
<dbReference type="GO" id="GO:0003988">
    <property type="term" value="F:acetyl-CoA C-acyltransferase activity"/>
    <property type="evidence" value="ECO:0007669"/>
    <property type="project" value="UniProtKB-EC"/>
</dbReference>
<evidence type="ECO:0000256" key="7">
    <source>
        <dbReference type="RuleBase" id="RU003557"/>
    </source>
</evidence>
<comment type="pathway">
    <text evidence="5">Metabolic intermediate biosynthesis; (R)-mevalonate biosynthesis; (R)-mevalonate from acetyl-CoA: step 1/3.</text>
</comment>
<evidence type="ECO:0000259" key="8">
    <source>
        <dbReference type="Pfam" id="PF00108"/>
    </source>
</evidence>
<feature type="active site" description="Acyl-thioester intermediate" evidence="6">
    <location>
        <position position="89"/>
    </location>
</feature>
<evidence type="ECO:0000259" key="9">
    <source>
        <dbReference type="Pfam" id="PF02803"/>
    </source>
</evidence>
<feature type="domain" description="Thiolase C-terminal" evidence="9">
    <location>
        <begin position="269"/>
        <end position="390"/>
    </location>
</feature>
<feature type="active site" description="Proton acceptor" evidence="6">
    <location>
        <position position="348"/>
    </location>
</feature>
<evidence type="ECO:0000256" key="2">
    <source>
        <dbReference type="ARBA" id="ARBA00022679"/>
    </source>
</evidence>
<dbReference type="Pfam" id="PF00108">
    <property type="entry name" value="Thiolase_N"/>
    <property type="match status" value="1"/>
</dbReference>
<protein>
    <submittedName>
        <fullName evidence="10">Acetyl-CoA C-acyltransferase</fullName>
        <ecNumber evidence="10">2.3.1.16</ecNumber>
    </submittedName>
</protein>
<reference evidence="10 11" key="1">
    <citation type="submission" date="2019-12" db="EMBL/GenBank/DDBJ databases">
        <authorList>
            <person name="Feng G."/>
            <person name="Zhu H."/>
        </authorList>
    </citation>
    <scope>NUCLEOTIDE SEQUENCE [LARGE SCALE GENOMIC DNA]</scope>
    <source>
        <strain evidence="10 11">FGD1</strain>
    </source>
</reference>
<dbReference type="AlphaFoldDB" id="A0A7X4GIH0"/>
<dbReference type="Proteomes" id="UP000465810">
    <property type="component" value="Unassembled WGS sequence"/>
</dbReference>
<organism evidence="10 11">
    <name type="scientific">Novosphingobium silvae</name>
    <dbReference type="NCBI Taxonomy" id="2692619"/>
    <lineage>
        <taxon>Bacteria</taxon>
        <taxon>Pseudomonadati</taxon>
        <taxon>Pseudomonadota</taxon>
        <taxon>Alphaproteobacteria</taxon>
        <taxon>Sphingomonadales</taxon>
        <taxon>Sphingomonadaceae</taxon>
        <taxon>Novosphingobium</taxon>
    </lineage>
</organism>
<dbReference type="PIRSF" id="PIRSF000429">
    <property type="entry name" value="Ac-CoA_Ac_transf"/>
    <property type="match status" value="1"/>
</dbReference>
<dbReference type="EC" id="2.3.1.16" evidence="10"/>
<dbReference type="FunFam" id="3.40.47.10:FF:000010">
    <property type="entry name" value="Acetyl-CoA acetyltransferase (Thiolase)"/>
    <property type="match status" value="1"/>
</dbReference>
<dbReference type="PROSITE" id="PS00098">
    <property type="entry name" value="THIOLASE_1"/>
    <property type="match status" value="1"/>
</dbReference>
<accession>A0A7X4GIH0</accession>
<feature type="domain" description="Thiolase N-terminal" evidence="8">
    <location>
        <begin position="4"/>
        <end position="260"/>
    </location>
</feature>
<dbReference type="InterPro" id="IPR020617">
    <property type="entry name" value="Thiolase_C"/>
</dbReference>
<evidence type="ECO:0000256" key="1">
    <source>
        <dbReference type="ARBA" id="ARBA00010982"/>
    </source>
</evidence>
<dbReference type="EMBL" id="WVTD01000006">
    <property type="protein sequence ID" value="MYL98174.1"/>
    <property type="molecule type" value="Genomic_DNA"/>
</dbReference>
<feature type="active site" description="Proton acceptor" evidence="6">
    <location>
        <position position="378"/>
    </location>
</feature>
<name>A0A7X4GIH0_9SPHN</name>
<evidence type="ECO:0000313" key="11">
    <source>
        <dbReference type="Proteomes" id="UP000465810"/>
    </source>
</evidence>
<evidence type="ECO:0000313" key="10">
    <source>
        <dbReference type="EMBL" id="MYL98174.1"/>
    </source>
</evidence>